<name>A0A4P6P669_9GAMM</name>
<dbReference type="OrthoDB" id="5457135at2"/>
<keyword evidence="3" id="KW-1185">Reference proteome</keyword>
<gene>
    <name evidence="2" type="ORF">EMK97_15375</name>
</gene>
<keyword evidence="1" id="KW-0812">Transmembrane</keyword>
<sequence length="145" mass="15446">MTKGLLSLFIVAFIATATALAHLSCIYFGPQCYSAQMAPQLIVDSAIAGTWLAPVATTIVSLLFVLAALYALSAANVIKRLPFLALAMYCLSGLCMVRSGMFLIAPIIAPEMVTVTNAIASLLWGVTGFLCFYGYYQIHVKQGVA</sequence>
<feature type="transmembrane region" description="Helical" evidence="1">
    <location>
        <begin position="83"/>
        <end position="109"/>
    </location>
</feature>
<dbReference type="EMBL" id="CP034759">
    <property type="protein sequence ID" value="QBG37003.1"/>
    <property type="molecule type" value="Genomic_DNA"/>
</dbReference>
<feature type="transmembrane region" description="Helical" evidence="1">
    <location>
        <begin position="45"/>
        <end position="71"/>
    </location>
</feature>
<evidence type="ECO:0000313" key="3">
    <source>
        <dbReference type="Proteomes" id="UP000290244"/>
    </source>
</evidence>
<feature type="transmembrane region" description="Helical" evidence="1">
    <location>
        <begin position="115"/>
        <end position="136"/>
    </location>
</feature>
<dbReference type="Proteomes" id="UP000290244">
    <property type="component" value="Chromosome"/>
</dbReference>
<reference evidence="2 3" key="1">
    <citation type="submission" date="2018-12" db="EMBL/GenBank/DDBJ databases">
        <title>Complete genome of Litorilituus sediminis.</title>
        <authorList>
            <person name="Liu A."/>
            <person name="Rong J."/>
        </authorList>
    </citation>
    <scope>NUCLEOTIDE SEQUENCE [LARGE SCALE GENOMIC DNA]</scope>
    <source>
        <strain evidence="2 3">JCM 17549</strain>
    </source>
</reference>
<organism evidence="2 3">
    <name type="scientific">Litorilituus sediminis</name>
    <dbReference type="NCBI Taxonomy" id="718192"/>
    <lineage>
        <taxon>Bacteria</taxon>
        <taxon>Pseudomonadati</taxon>
        <taxon>Pseudomonadota</taxon>
        <taxon>Gammaproteobacteria</taxon>
        <taxon>Alteromonadales</taxon>
        <taxon>Colwelliaceae</taxon>
        <taxon>Litorilituus</taxon>
    </lineage>
</organism>
<dbReference type="KEGG" id="lsd:EMK97_15375"/>
<proteinExistence type="predicted"/>
<keyword evidence="1" id="KW-1133">Transmembrane helix</keyword>
<keyword evidence="1" id="KW-0472">Membrane</keyword>
<protein>
    <submittedName>
        <fullName evidence="2">Uncharacterized protein</fullName>
    </submittedName>
</protein>
<evidence type="ECO:0000256" key="1">
    <source>
        <dbReference type="SAM" id="Phobius"/>
    </source>
</evidence>
<dbReference type="AlphaFoldDB" id="A0A4P6P669"/>
<dbReference type="RefSeq" id="WP_130603672.1">
    <property type="nucleotide sequence ID" value="NZ_CP034759.1"/>
</dbReference>
<accession>A0A4P6P669</accession>
<evidence type="ECO:0000313" key="2">
    <source>
        <dbReference type="EMBL" id="QBG37003.1"/>
    </source>
</evidence>